<comment type="caution">
    <text evidence="4">The sequence shown here is derived from an EMBL/GenBank/DDBJ whole genome shotgun (WGS) entry which is preliminary data.</text>
</comment>
<dbReference type="PANTHER" id="PTHR21666">
    <property type="entry name" value="PEPTIDASE-RELATED"/>
    <property type="match status" value="1"/>
</dbReference>
<proteinExistence type="predicted"/>
<feature type="domain" description="M23ase beta-sheet core" evidence="3">
    <location>
        <begin position="339"/>
        <end position="433"/>
    </location>
</feature>
<dbReference type="SUPFAM" id="SSF51261">
    <property type="entry name" value="Duplicated hybrid motif"/>
    <property type="match status" value="1"/>
</dbReference>
<organism evidence="4 5">
    <name type="scientific">Sulfurovum riftiae</name>
    <dbReference type="NCBI Taxonomy" id="1630136"/>
    <lineage>
        <taxon>Bacteria</taxon>
        <taxon>Pseudomonadati</taxon>
        <taxon>Campylobacterota</taxon>
        <taxon>Epsilonproteobacteria</taxon>
        <taxon>Campylobacterales</taxon>
        <taxon>Sulfurovaceae</taxon>
        <taxon>Sulfurovum</taxon>
    </lineage>
</organism>
<accession>A0A151CFP3</accession>
<dbReference type="InterPro" id="IPR050570">
    <property type="entry name" value="Cell_wall_metabolism_enzyme"/>
</dbReference>
<dbReference type="AlphaFoldDB" id="A0A151CFP3"/>
<gene>
    <name evidence="4" type="ORF">AS592_06020</name>
</gene>
<dbReference type="InterPro" id="IPR016047">
    <property type="entry name" value="M23ase_b-sheet_dom"/>
</dbReference>
<dbReference type="Pfam" id="PF01551">
    <property type="entry name" value="Peptidase_M23"/>
    <property type="match status" value="1"/>
</dbReference>
<keyword evidence="5" id="KW-1185">Reference proteome</keyword>
<dbReference type="EMBL" id="LNKT01000034">
    <property type="protein sequence ID" value="KYJ86348.1"/>
    <property type="molecule type" value="Genomic_DNA"/>
</dbReference>
<keyword evidence="2" id="KW-0175">Coiled coil</keyword>
<sequence length="468" mass="52810">MAKKSSGNLANKIFSVILLVGIAAGAWYVYTAPEFERVKPKITSEKSIFWNRKDPLKIKVSDNVALNSYEIKLSDGTKNVIIDQGFFDEGTKEKVLKVKYPKGKVLDPKAKDYKVTVTVGDKSMWNMMEGNTATKTIDVTVDYKRPNVNILSNSRMINQGGAALVVFQAEDENMDELYILANKNRFKAQPYKKEGYYAALIAWPFTDDSFDAKIVATDLAKNRKEVHIPYYHGNPKYKTSKIKATDKFINGKITDLASSDPEYADITDKLEKLKAINETMRLKNEALIHKMSKHVSDEILDSWKIKKFYPLRNAKKVASFGDHRYYYYGSKDNIVSESYHVGYDLASNSMADIKASNPGKVVFADENGIYGNMPLIDHGLGLYTLYGHCSQLLVNEGDEVHIGQTIAKTGMTGLALGDHLHFGILVQGIEVRPAEWFDQSWIKKFIDKPFKQADDIISPPPVKERKKK</sequence>
<dbReference type="GO" id="GO:0004222">
    <property type="term" value="F:metalloendopeptidase activity"/>
    <property type="evidence" value="ECO:0007669"/>
    <property type="project" value="TreeGrafter"/>
</dbReference>
<feature type="coiled-coil region" evidence="2">
    <location>
        <begin position="263"/>
        <end position="290"/>
    </location>
</feature>
<evidence type="ECO:0000313" key="5">
    <source>
        <dbReference type="Proteomes" id="UP000075359"/>
    </source>
</evidence>
<dbReference type="Gene3D" id="2.70.70.10">
    <property type="entry name" value="Glucose Permease (Domain IIA)"/>
    <property type="match status" value="1"/>
</dbReference>
<dbReference type="OrthoDB" id="9765786at2"/>
<dbReference type="PANTHER" id="PTHR21666:SF289">
    <property type="entry name" value="L-ALA--D-GLU ENDOPEPTIDASE"/>
    <property type="match status" value="1"/>
</dbReference>
<keyword evidence="1" id="KW-0732">Signal</keyword>
<dbReference type="RefSeq" id="WP_067331238.1">
    <property type="nucleotide sequence ID" value="NZ_LNKT01000034.1"/>
</dbReference>
<reference evidence="4 5" key="1">
    <citation type="submission" date="2015-11" db="EMBL/GenBank/DDBJ databases">
        <title>Draft genome of Sulfurovum riftiae 1812E, a member of the Epsilonproteobacteria isolated from the tube of the deep-sea hydrothermal vent tubewom Riftia pachyptila.</title>
        <authorList>
            <person name="Vetriani C."/>
            <person name="Giovannelli D."/>
        </authorList>
    </citation>
    <scope>NUCLEOTIDE SEQUENCE [LARGE SCALE GENOMIC DNA]</scope>
    <source>
        <strain evidence="4 5">1812E</strain>
    </source>
</reference>
<evidence type="ECO:0000256" key="1">
    <source>
        <dbReference type="ARBA" id="ARBA00022729"/>
    </source>
</evidence>
<dbReference type="Proteomes" id="UP000075359">
    <property type="component" value="Unassembled WGS sequence"/>
</dbReference>
<evidence type="ECO:0000256" key="2">
    <source>
        <dbReference type="SAM" id="Coils"/>
    </source>
</evidence>
<dbReference type="STRING" id="1630136.AS592_06020"/>
<dbReference type="InterPro" id="IPR011055">
    <property type="entry name" value="Dup_hybrid_motif"/>
</dbReference>
<evidence type="ECO:0000313" key="4">
    <source>
        <dbReference type="EMBL" id="KYJ86348.1"/>
    </source>
</evidence>
<dbReference type="CDD" id="cd12797">
    <property type="entry name" value="M23_peptidase"/>
    <property type="match status" value="1"/>
</dbReference>
<evidence type="ECO:0000259" key="3">
    <source>
        <dbReference type="Pfam" id="PF01551"/>
    </source>
</evidence>
<name>A0A151CFP3_9BACT</name>
<protein>
    <submittedName>
        <fullName evidence="4">Peptidase M24</fullName>
    </submittedName>
</protein>